<dbReference type="OrthoDB" id="197680at2"/>
<reference evidence="2 3" key="1">
    <citation type="submission" date="2017-07" db="EMBL/GenBank/DDBJ databases">
        <title>Paenibacillus herberti R33 genome sequencing and assembly.</title>
        <authorList>
            <person name="Su W."/>
        </authorList>
    </citation>
    <scope>NUCLEOTIDE SEQUENCE [LARGE SCALE GENOMIC DNA]</scope>
    <source>
        <strain evidence="2 3">R33</strain>
    </source>
</reference>
<organism evidence="2 3">
    <name type="scientific">Paenibacillus herberti</name>
    <dbReference type="NCBI Taxonomy" id="1619309"/>
    <lineage>
        <taxon>Bacteria</taxon>
        <taxon>Bacillati</taxon>
        <taxon>Bacillota</taxon>
        <taxon>Bacilli</taxon>
        <taxon>Bacillales</taxon>
        <taxon>Paenibacillaceae</taxon>
        <taxon>Paenibacillus</taxon>
    </lineage>
</organism>
<dbReference type="AlphaFoldDB" id="A0A229NW26"/>
<dbReference type="EMBL" id="NMUQ01000002">
    <property type="protein sequence ID" value="OXM14004.1"/>
    <property type="molecule type" value="Genomic_DNA"/>
</dbReference>
<accession>A0A229NW26</accession>
<evidence type="ECO:0000313" key="3">
    <source>
        <dbReference type="Proteomes" id="UP000215145"/>
    </source>
</evidence>
<dbReference type="RefSeq" id="WP_089524827.1">
    <property type="nucleotide sequence ID" value="NZ_NMUQ01000002.1"/>
</dbReference>
<protein>
    <recommendedName>
        <fullName evidence="1">Glycoside hydrolase 123 catalytic domain-containing protein</fullName>
    </recommendedName>
</protein>
<name>A0A229NW26_9BACL</name>
<comment type="caution">
    <text evidence="2">The sequence shown here is derived from an EMBL/GenBank/DDBJ whole genome shotgun (WGS) entry which is preliminary data.</text>
</comment>
<keyword evidence="3" id="KW-1185">Reference proteome</keyword>
<proteinExistence type="predicted"/>
<evidence type="ECO:0000313" key="2">
    <source>
        <dbReference type="EMBL" id="OXM14004.1"/>
    </source>
</evidence>
<gene>
    <name evidence="2" type="ORF">CGZ75_13460</name>
</gene>
<evidence type="ECO:0000259" key="1">
    <source>
        <dbReference type="Pfam" id="PF13320"/>
    </source>
</evidence>
<sequence length="551" mass="62535">MNKFPFETRTVHSLVKVFADEPLNAEPFQQASALLNETYSFQLAYRSDRQVKHVRAEAKSALPGLMTIREVGLVPADFPIYADHDGFLLRDTPGLYPDPLYPINGGLVCLPNQWRALWVTVEPDSGAVPGSYDIALSLESEEGETLGAATFELELLPASLPPQSLIHTEWFHTDCIATHYNVDVWSEEHWRLVEKFVRTAVNSGINMLLTPLFTPPLDTRIGGERPTVQLIDVEKSGSGYSFGFERLQRWVNMARAAGVEYFEMSHLFTQWGAKHAPKVVGTVNGSEEKLFGWETDAAGDEYGSFLEQFLPELVRFIERNGLKDSVYFHVSDEPTMHSIDSYRSASELLQRHIKGFKVFDALSEYEFYEQGLVPIPVPANNHIEPFLEHGVENLWTYYCCVQYKGVANRFFAFPSVRSRILGMQLYKYNIVGFLQWGYNFWYTQYSTKAIDPFRVTDAEGSFPAGDAFIVYPGPDGPLESLRLQVMREALQDLRALQGLEQHIGRAAVMELLEEGLDSPLTFSSYPQEADWLLRKREQINHKLTEVSVLTT</sequence>
<dbReference type="InterPro" id="IPR025150">
    <property type="entry name" value="GH123_cat"/>
</dbReference>
<dbReference type="Pfam" id="PF13320">
    <property type="entry name" value="GH123_cat"/>
    <property type="match status" value="1"/>
</dbReference>
<feature type="domain" description="Glycoside hydrolase 123 catalytic" evidence="1">
    <location>
        <begin position="170"/>
        <end position="497"/>
    </location>
</feature>
<dbReference type="Proteomes" id="UP000215145">
    <property type="component" value="Unassembled WGS sequence"/>
</dbReference>